<protein>
    <submittedName>
        <fullName evidence="2">GLPGLI family protein</fullName>
    </submittedName>
</protein>
<evidence type="ECO:0000313" key="2">
    <source>
        <dbReference type="EMBL" id="STD55995.1"/>
    </source>
</evidence>
<feature type="chain" id="PRO_5017011120" evidence="1">
    <location>
        <begin position="23"/>
        <end position="249"/>
    </location>
</feature>
<dbReference type="PROSITE" id="PS51257">
    <property type="entry name" value="PROKAR_LIPOPROTEIN"/>
    <property type="match status" value="1"/>
</dbReference>
<feature type="signal peptide" evidence="1">
    <location>
        <begin position="1"/>
        <end position="22"/>
    </location>
</feature>
<accession>A0A376G5P0</accession>
<evidence type="ECO:0000313" key="3">
    <source>
        <dbReference type="Proteomes" id="UP000254737"/>
    </source>
</evidence>
<dbReference type="RefSeq" id="WP_115000264.1">
    <property type="nucleotide sequence ID" value="NZ_UFXS01000001.1"/>
</dbReference>
<dbReference type="NCBIfam" id="TIGR01200">
    <property type="entry name" value="GLPGLI"/>
    <property type="match status" value="1"/>
</dbReference>
<keyword evidence="1" id="KW-0732">Signal</keyword>
<dbReference type="AlphaFoldDB" id="A0A376G5P0"/>
<gene>
    <name evidence="2" type="ORF">NCTC13456_01975</name>
</gene>
<dbReference type="EMBL" id="UFXS01000001">
    <property type="protein sequence ID" value="STD55995.1"/>
    <property type="molecule type" value="Genomic_DNA"/>
</dbReference>
<dbReference type="Proteomes" id="UP000254737">
    <property type="component" value="Unassembled WGS sequence"/>
</dbReference>
<sequence>MKKLILSVCFTTISCIASFAQAKKENIKVIYNTDFILDFDKIKSSIPAAYQASFKSEIDRGISVKFVLESNGKMSSFKPEIKIDNNQSNDNSIAQMIIAAEANPQYKDYEKNEFYNVKDFGVKTFLIKDKIFDYQWKITKEKTEIAGYNATKAVGIDEDGKEVIAWYTTSLPYRDGPYRYANLSGLIVKAEMSTDEFKAVFTMKEIEILDKDVVITLPTKGKVVTDKEFMAEMKAMNERHNQVNQGVDK</sequence>
<reference evidence="2 3" key="1">
    <citation type="submission" date="2018-06" db="EMBL/GenBank/DDBJ databases">
        <authorList>
            <consortium name="Pathogen Informatics"/>
            <person name="Doyle S."/>
        </authorList>
    </citation>
    <scope>NUCLEOTIDE SEQUENCE [LARGE SCALE GENOMIC DNA]</scope>
    <source>
        <strain evidence="2 3">NCTC13456</strain>
    </source>
</reference>
<evidence type="ECO:0000256" key="1">
    <source>
        <dbReference type="SAM" id="SignalP"/>
    </source>
</evidence>
<dbReference type="STRING" id="343874.GCA_000805695_00989"/>
<organism evidence="2 3">
    <name type="scientific">Empedobacter falsenii</name>
    <dbReference type="NCBI Taxonomy" id="343874"/>
    <lineage>
        <taxon>Bacteria</taxon>
        <taxon>Pseudomonadati</taxon>
        <taxon>Bacteroidota</taxon>
        <taxon>Flavobacteriia</taxon>
        <taxon>Flavobacteriales</taxon>
        <taxon>Weeksellaceae</taxon>
        <taxon>Empedobacter</taxon>
    </lineage>
</organism>
<name>A0A376G5P0_9FLAO</name>
<proteinExistence type="predicted"/>
<dbReference type="InterPro" id="IPR005901">
    <property type="entry name" value="GLPGLI"/>
</dbReference>